<evidence type="ECO:0000313" key="2">
    <source>
        <dbReference type="EMBL" id="CAL0306260.1"/>
    </source>
</evidence>
<comment type="caution">
    <text evidence="2">The sequence shown here is derived from an EMBL/GenBank/DDBJ whole genome shotgun (WGS) entry which is preliminary data.</text>
</comment>
<organism evidence="2 3">
    <name type="scientific">Lupinus luteus</name>
    <name type="common">European yellow lupine</name>
    <dbReference type="NCBI Taxonomy" id="3873"/>
    <lineage>
        <taxon>Eukaryota</taxon>
        <taxon>Viridiplantae</taxon>
        <taxon>Streptophyta</taxon>
        <taxon>Embryophyta</taxon>
        <taxon>Tracheophyta</taxon>
        <taxon>Spermatophyta</taxon>
        <taxon>Magnoliopsida</taxon>
        <taxon>eudicotyledons</taxon>
        <taxon>Gunneridae</taxon>
        <taxon>Pentapetalae</taxon>
        <taxon>rosids</taxon>
        <taxon>fabids</taxon>
        <taxon>Fabales</taxon>
        <taxon>Fabaceae</taxon>
        <taxon>Papilionoideae</taxon>
        <taxon>50 kb inversion clade</taxon>
        <taxon>genistoids sensu lato</taxon>
        <taxon>core genistoids</taxon>
        <taxon>Genisteae</taxon>
        <taxon>Lupinus</taxon>
    </lineage>
</organism>
<keyword evidence="3" id="KW-1185">Reference proteome</keyword>
<name>A0AAV1WAG0_LUPLU</name>
<dbReference type="InterPro" id="IPR001932">
    <property type="entry name" value="PPM-type_phosphatase-like_dom"/>
</dbReference>
<evidence type="ECO:0000313" key="3">
    <source>
        <dbReference type="Proteomes" id="UP001497480"/>
    </source>
</evidence>
<dbReference type="PROSITE" id="PS51746">
    <property type="entry name" value="PPM_2"/>
    <property type="match status" value="1"/>
</dbReference>
<dbReference type="PANTHER" id="PTHR47992">
    <property type="entry name" value="PROTEIN PHOSPHATASE"/>
    <property type="match status" value="1"/>
</dbReference>
<dbReference type="Pfam" id="PF00481">
    <property type="entry name" value="PP2C"/>
    <property type="match status" value="1"/>
</dbReference>
<protein>
    <recommendedName>
        <fullName evidence="1">PPM-type phosphatase domain-containing protein</fullName>
    </recommendedName>
</protein>
<dbReference type="InterPro" id="IPR015655">
    <property type="entry name" value="PP2C"/>
</dbReference>
<dbReference type="InterPro" id="IPR036457">
    <property type="entry name" value="PPM-type-like_dom_sf"/>
</dbReference>
<reference evidence="2 3" key="1">
    <citation type="submission" date="2024-03" db="EMBL/GenBank/DDBJ databases">
        <authorList>
            <person name="Martinez-Hernandez J."/>
        </authorList>
    </citation>
    <scope>NUCLEOTIDE SEQUENCE [LARGE SCALE GENOMIC DNA]</scope>
</reference>
<dbReference type="SUPFAM" id="SSF81606">
    <property type="entry name" value="PP2C-like"/>
    <property type="match status" value="1"/>
</dbReference>
<dbReference type="CDD" id="cd00143">
    <property type="entry name" value="PP2Cc"/>
    <property type="match status" value="1"/>
</dbReference>
<proteinExistence type="predicted"/>
<evidence type="ECO:0000259" key="1">
    <source>
        <dbReference type="PROSITE" id="PS51746"/>
    </source>
</evidence>
<dbReference type="Proteomes" id="UP001497480">
    <property type="component" value="Unassembled WGS sequence"/>
</dbReference>
<dbReference type="GO" id="GO:0004722">
    <property type="term" value="F:protein serine/threonine phosphatase activity"/>
    <property type="evidence" value="ECO:0007669"/>
    <property type="project" value="InterPro"/>
</dbReference>
<dbReference type="AlphaFoldDB" id="A0AAV1WAG0"/>
<gene>
    <name evidence="2" type="ORF">LLUT_LOCUS7320</name>
</gene>
<accession>A0AAV1WAG0</accession>
<dbReference type="Gene3D" id="3.60.40.10">
    <property type="entry name" value="PPM-type phosphatase domain"/>
    <property type="match status" value="1"/>
</dbReference>
<sequence>MDEELAMKVDTDGFWGGSTAVTIIKQGDKLIIDNLGDSRAVLCTRVDGNHCVPLPLTIDLKPNIPSEALRIASCGGRVFSAEEDPGVKRIWMPEEDCPGLAMSRAFGDFCLKNCGLTSVPDHQLGSSMGMAQDMAWHEQLGSGTSMVLAVARFGMSIGRECWPGTGCIWPSTGRIWPRHMILGPGLGHDLGRSLSGPGKLVIIGCLDIK</sequence>
<dbReference type="EMBL" id="CAXHTB010000005">
    <property type="protein sequence ID" value="CAL0306260.1"/>
    <property type="molecule type" value="Genomic_DNA"/>
</dbReference>
<feature type="domain" description="PPM-type phosphatase" evidence="1">
    <location>
        <begin position="1"/>
        <end position="209"/>
    </location>
</feature>